<keyword evidence="5 8" id="KW-0811">Translocation</keyword>
<evidence type="ECO:0000256" key="2">
    <source>
        <dbReference type="ARBA" id="ARBA00006720"/>
    </source>
</evidence>
<keyword evidence="3 8" id="KW-0472">Membrane</keyword>
<evidence type="ECO:0000259" key="9">
    <source>
        <dbReference type="Pfam" id="PF02953"/>
    </source>
</evidence>
<evidence type="ECO:0000256" key="3">
    <source>
        <dbReference type="ARBA" id="ARBA00022792"/>
    </source>
</evidence>
<organism evidence="10 11">
    <name type="scientific">Polytolypa hystricis (strain UAMH7299)</name>
    <dbReference type="NCBI Taxonomy" id="1447883"/>
    <lineage>
        <taxon>Eukaryota</taxon>
        <taxon>Fungi</taxon>
        <taxon>Dikarya</taxon>
        <taxon>Ascomycota</taxon>
        <taxon>Pezizomycotina</taxon>
        <taxon>Eurotiomycetes</taxon>
        <taxon>Eurotiomycetidae</taxon>
        <taxon>Onygenales</taxon>
        <taxon>Onygenales incertae sedis</taxon>
        <taxon>Polytolypa</taxon>
    </lineage>
</organism>
<evidence type="ECO:0000256" key="4">
    <source>
        <dbReference type="ARBA" id="ARBA00022927"/>
    </source>
</evidence>
<keyword evidence="11" id="KW-1185">Reference proteome</keyword>
<dbReference type="STRING" id="1447883.A0A2B7XR02"/>
<comment type="caution">
    <text evidence="10">The sequence shown here is derived from an EMBL/GenBank/DDBJ whole genome shotgun (WGS) entry which is preliminary data.</text>
</comment>
<evidence type="ECO:0000256" key="1">
    <source>
        <dbReference type="ARBA" id="ARBA00004137"/>
    </source>
</evidence>
<dbReference type="AlphaFoldDB" id="A0A2B7XR02"/>
<dbReference type="Pfam" id="PF02953">
    <property type="entry name" value="zf-Tim10_DDP"/>
    <property type="match status" value="1"/>
</dbReference>
<keyword evidence="4 8" id="KW-0653">Protein transport</keyword>
<comment type="similarity">
    <text evidence="2 8">Belongs to the small Tim family.</text>
</comment>
<dbReference type="GO" id="GO:0005743">
    <property type="term" value="C:mitochondrial inner membrane"/>
    <property type="evidence" value="ECO:0007669"/>
    <property type="project" value="UniProtKB-SubCell"/>
</dbReference>
<dbReference type="OrthoDB" id="344165at2759"/>
<keyword evidence="3 8" id="KW-0999">Mitochondrion inner membrane</keyword>
<evidence type="ECO:0000256" key="6">
    <source>
        <dbReference type="ARBA" id="ARBA00023157"/>
    </source>
</evidence>
<keyword evidence="7 8" id="KW-0143">Chaperone</keyword>
<dbReference type="InterPro" id="IPR004217">
    <property type="entry name" value="Tim10-like"/>
</dbReference>
<comment type="subcellular location">
    <subcellularLocation>
        <location evidence="1 8">Mitochondrion inner membrane</location>
        <topology evidence="1 8">Peripheral membrane protein</topology>
        <orientation evidence="1 8">Intermembrane side</orientation>
    </subcellularLocation>
</comment>
<comment type="function">
    <text evidence="8">Mitochondrial intermembrane chaperone that participates in the import and insertion of some multi-pass transmembrane proteins into the mitochondrial inner membrane. Also required for the transfer of beta-barrel precursors from the TOM complex to the sorting and assembly machinery (SAM complex) of the outer membrane. Acts as a chaperone-like protein that protects the hydrophobic precursors from aggregation and guide them through the mitochondrial intermembrane space.</text>
</comment>
<proteinExistence type="inferred from homology"/>
<dbReference type="GO" id="GO:0015031">
    <property type="term" value="P:protein transport"/>
    <property type="evidence" value="ECO:0007669"/>
    <property type="project" value="UniProtKB-KW"/>
</dbReference>
<keyword evidence="8" id="KW-0496">Mitochondrion</keyword>
<dbReference type="Proteomes" id="UP000224634">
    <property type="component" value="Unassembled WGS sequence"/>
</dbReference>
<protein>
    <recommendedName>
        <fullName evidence="8">Mitochondrial import inner membrane translocase subunit</fullName>
    </recommendedName>
</protein>
<evidence type="ECO:0000256" key="5">
    <source>
        <dbReference type="ARBA" id="ARBA00023010"/>
    </source>
</evidence>
<evidence type="ECO:0000313" key="11">
    <source>
        <dbReference type="Proteomes" id="UP000224634"/>
    </source>
</evidence>
<dbReference type="InterPro" id="IPR035427">
    <property type="entry name" value="Tim10-like_dom_sf"/>
</dbReference>
<evidence type="ECO:0000256" key="8">
    <source>
        <dbReference type="RuleBase" id="RU367043"/>
    </source>
</evidence>
<dbReference type="SUPFAM" id="SSF144122">
    <property type="entry name" value="Tim10-like"/>
    <property type="match status" value="1"/>
</dbReference>
<feature type="domain" description="Tim10-like" evidence="9">
    <location>
        <begin position="21"/>
        <end position="85"/>
    </location>
</feature>
<evidence type="ECO:0000256" key="7">
    <source>
        <dbReference type="ARBA" id="ARBA00023186"/>
    </source>
</evidence>
<reference evidence="10 11" key="1">
    <citation type="submission" date="2017-10" db="EMBL/GenBank/DDBJ databases">
        <title>Comparative genomics in systemic dimorphic fungi from Ajellomycetaceae.</title>
        <authorList>
            <person name="Munoz J.F."/>
            <person name="Mcewen J.G."/>
            <person name="Clay O.K."/>
            <person name="Cuomo C.A."/>
        </authorList>
    </citation>
    <scope>NUCLEOTIDE SEQUENCE [LARGE SCALE GENOMIC DNA]</scope>
    <source>
        <strain evidence="10 11">UAMH7299</strain>
    </source>
</reference>
<dbReference type="EMBL" id="PDNA01000133">
    <property type="protein sequence ID" value="PGH11379.1"/>
    <property type="molecule type" value="Genomic_DNA"/>
</dbReference>
<evidence type="ECO:0000313" key="10">
    <source>
        <dbReference type="EMBL" id="PGH11379.1"/>
    </source>
</evidence>
<comment type="domain">
    <text evidence="8">The twin CX3C motif contains 4 conserved Cys residues that form 2 disulfide bonds in the mitochondrial intermembrane space.</text>
</comment>
<dbReference type="Gene3D" id="1.10.287.810">
    <property type="entry name" value="Mitochondrial import inner membrane translocase subunit tim13 like domains"/>
    <property type="match status" value="1"/>
</dbReference>
<accession>A0A2B7XR02</accession>
<comment type="subunit">
    <text evidence="8">Heterohexamer.</text>
</comment>
<keyword evidence="8" id="KW-0813">Transport</keyword>
<name>A0A2B7XR02_POLH7</name>
<keyword evidence="6 8" id="KW-1015">Disulfide bond</keyword>
<sequence>MNQVQLDPSRLNAADRQEVTQFITNEAQKANIQTTVHHLADVCWKKCVPGKISSGSLDRGEEACAQNCVNRWMDANMAVLKHLEQLRGGH</sequence>
<gene>
    <name evidence="10" type="ORF">AJ80_07170</name>
</gene>